<dbReference type="EC" id="3.6.4.13" evidence="9"/>
<feature type="region of interest" description="Disordered" evidence="6">
    <location>
        <begin position="501"/>
        <end position="522"/>
    </location>
</feature>
<dbReference type="Gene3D" id="3.40.50.300">
    <property type="entry name" value="P-loop containing nucleotide triphosphate hydrolases"/>
    <property type="match status" value="2"/>
</dbReference>
<keyword evidence="5" id="KW-0175">Coiled coil</keyword>
<keyword evidence="2 9" id="KW-0378">Hydrolase</keyword>
<dbReference type="OrthoDB" id="2193121at2759"/>
<evidence type="ECO:0000313" key="10">
    <source>
        <dbReference type="Proteomes" id="UP000011185"/>
    </source>
</evidence>
<gene>
    <name evidence="9" type="ORF">THOM_0262</name>
</gene>
<keyword evidence="3 9" id="KW-0347">Helicase</keyword>
<evidence type="ECO:0000313" key="9">
    <source>
        <dbReference type="EMBL" id="ELQ76745.1"/>
    </source>
</evidence>
<feature type="domain" description="Helicase ATP-binding" evidence="7">
    <location>
        <begin position="210"/>
        <end position="372"/>
    </location>
</feature>
<dbReference type="GO" id="GO:0005737">
    <property type="term" value="C:cytoplasm"/>
    <property type="evidence" value="ECO:0007669"/>
    <property type="project" value="TreeGrafter"/>
</dbReference>
<evidence type="ECO:0000256" key="1">
    <source>
        <dbReference type="ARBA" id="ARBA00022741"/>
    </source>
</evidence>
<dbReference type="AlphaFoldDB" id="L7JZL2"/>
<dbReference type="SMART" id="SM00487">
    <property type="entry name" value="DEXDc"/>
    <property type="match status" value="1"/>
</dbReference>
<evidence type="ECO:0000256" key="2">
    <source>
        <dbReference type="ARBA" id="ARBA00022801"/>
    </source>
</evidence>
<dbReference type="VEuPathDB" id="MicrosporidiaDB:THOM_0262"/>
<dbReference type="GO" id="GO:0016787">
    <property type="term" value="F:hydrolase activity"/>
    <property type="evidence" value="ECO:0007669"/>
    <property type="project" value="UniProtKB-KW"/>
</dbReference>
<evidence type="ECO:0000259" key="8">
    <source>
        <dbReference type="PROSITE" id="PS51194"/>
    </source>
</evidence>
<dbReference type="SMART" id="SM00490">
    <property type="entry name" value="HELICc"/>
    <property type="match status" value="1"/>
</dbReference>
<keyword evidence="1" id="KW-0547">Nucleotide-binding</keyword>
<feature type="domain" description="Helicase C-terminal" evidence="8">
    <location>
        <begin position="669"/>
        <end position="846"/>
    </location>
</feature>
<dbReference type="GO" id="GO:0005524">
    <property type="term" value="F:ATP binding"/>
    <property type="evidence" value="ECO:0007669"/>
    <property type="project" value="UniProtKB-KW"/>
</dbReference>
<feature type="region of interest" description="Disordered" evidence="6">
    <location>
        <begin position="420"/>
        <end position="489"/>
    </location>
</feature>
<evidence type="ECO:0000256" key="4">
    <source>
        <dbReference type="ARBA" id="ARBA00022840"/>
    </source>
</evidence>
<feature type="compositionally biased region" description="Low complexity" evidence="6">
    <location>
        <begin position="509"/>
        <end position="522"/>
    </location>
</feature>
<dbReference type="OMA" id="QGHDKVE"/>
<dbReference type="PANTHER" id="PTHR44533:SF4">
    <property type="entry name" value="DEAD_H RNA HELICASE, PUTATIVE-RELATED"/>
    <property type="match status" value="1"/>
</dbReference>
<dbReference type="GO" id="GO:0003724">
    <property type="term" value="F:RNA helicase activity"/>
    <property type="evidence" value="ECO:0007669"/>
    <property type="project" value="UniProtKB-EC"/>
</dbReference>
<evidence type="ECO:0000259" key="7">
    <source>
        <dbReference type="PROSITE" id="PS51192"/>
    </source>
</evidence>
<dbReference type="InterPro" id="IPR014001">
    <property type="entry name" value="Helicase_ATP-bd"/>
</dbReference>
<dbReference type="STRING" id="72359.L7JZL2"/>
<accession>L7JZL2</accession>
<dbReference type="InterPro" id="IPR001650">
    <property type="entry name" value="Helicase_C-like"/>
</dbReference>
<dbReference type="InterPro" id="IPR011545">
    <property type="entry name" value="DEAD/DEAH_box_helicase_dom"/>
</dbReference>
<keyword evidence="4" id="KW-0067">ATP-binding</keyword>
<dbReference type="SUPFAM" id="SSF52540">
    <property type="entry name" value="P-loop containing nucleoside triphosphate hydrolases"/>
    <property type="match status" value="1"/>
</dbReference>
<reference evidence="9 10" key="1">
    <citation type="journal article" date="2012" name="PLoS Pathog.">
        <title>The genome of the obligate intracellular parasite Trachipleistophora hominis: new insights into microsporidian genome dynamics and reductive evolution.</title>
        <authorList>
            <person name="Heinz E."/>
            <person name="Williams T.A."/>
            <person name="Nakjang S."/>
            <person name="Noel C.J."/>
            <person name="Swan D.C."/>
            <person name="Goldberg A.V."/>
            <person name="Harris S.R."/>
            <person name="Weinmaier T."/>
            <person name="Markert S."/>
            <person name="Becher D."/>
            <person name="Bernhardt J."/>
            <person name="Dagan T."/>
            <person name="Hacker C."/>
            <person name="Lucocq J.M."/>
            <person name="Schweder T."/>
            <person name="Rattei T."/>
            <person name="Hall N."/>
            <person name="Hirt R.P."/>
            <person name="Embley T.M."/>
        </authorList>
    </citation>
    <scope>NUCLEOTIDE SEQUENCE [LARGE SCALE GENOMIC DNA]</scope>
</reference>
<dbReference type="Pfam" id="PF00270">
    <property type="entry name" value="DEAD"/>
    <property type="match status" value="1"/>
</dbReference>
<feature type="coiled-coil region" evidence="5">
    <location>
        <begin position="39"/>
        <end position="66"/>
    </location>
</feature>
<evidence type="ECO:0000256" key="6">
    <source>
        <dbReference type="SAM" id="MobiDB-lite"/>
    </source>
</evidence>
<dbReference type="Pfam" id="PF00271">
    <property type="entry name" value="Helicase_C"/>
    <property type="match status" value="1"/>
</dbReference>
<dbReference type="GO" id="GO:0003676">
    <property type="term" value="F:nucleic acid binding"/>
    <property type="evidence" value="ECO:0007669"/>
    <property type="project" value="InterPro"/>
</dbReference>
<dbReference type="InterPro" id="IPR052431">
    <property type="entry name" value="SKI2_subfamily_helicases"/>
</dbReference>
<dbReference type="InParanoid" id="L7JZL2"/>
<keyword evidence="10" id="KW-1185">Reference proteome</keyword>
<dbReference type="EMBL" id="JH993819">
    <property type="protein sequence ID" value="ELQ76745.1"/>
    <property type="molecule type" value="Genomic_DNA"/>
</dbReference>
<protein>
    <submittedName>
        <fullName evidence="9">Putative helicase, DEAD-box superfamily</fullName>
        <ecNumber evidence="9">3.6.4.13</ecNumber>
    </submittedName>
</protein>
<dbReference type="PROSITE" id="PS51194">
    <property type="entry name" value="HELICASE_CTER"/>
    <property type="match status" value="1"/>
</dbReference>
<dbReference type="Proteomes" id="UP000011185">
    <property type="component" value="Unassembled WGS sequence"/>
</dbReference>
<feature type="non-terminal residue" evidence="9">
    <location>
        <position position="1"/>
    </location>
</feature>
<dbReference type="InterPro" id="IPR027417">
    <property type="entry name" value="P-loop_NTPase"/>
</dbReference>
<feature type="compositionally biased region" description="Basic and acidic residues" evidence="6">
    <location>
        <begin position="473"/>
        <end position="489"/>
    </location>
</feature>
<evidence type="ECO:0000256" key="5">
    <source>
        <dbReference type="SAM" id="Coils"/>
    </source>
</evidence>
<dbReference type="PANTHER" id="PTHR44533">
    <property type="entry name" value="DEAD/H RNA HELICASE, PUTATIVE-RELATED"/>
    <property type="match status" value="1"/>
</dbReference>
<organism evidence="9 10">
    <name type="scientific">Trachipleistophora hominis</name>
    <name type="common">Microsporidian parasite</name>
    <dbReference type="NCBI Taxonomy" id="72359"/>
    <lineage>
        <taxon>Eukaryota</taxon>
        <taxon>Fungi</taxon>
        <taxon>Fungi incertae sedis</taxon>
        <taxon>Microsporidia</taxon>
        <taxon>Pleistophoridae</taxon>
        <taxon>Trachipleistophora</taxon>
    </lineage>
</organism>
<dbReference type="PROSITE" id="PS51192">
    <property type="entry name" value="HELICASE_ATP_BIND_1"/>
    <property type="match status" value="1"/>
</dbReference>
<evidence type="ECO:0000256" key="3">
    <source>
        <dbReference type="ARBA" id="ARBA00022806"/>
    </source>
</evidence>
<proteinExistence type="predicted"/>
<name>L7JZL2_TRAHO</name>
<sequence>NMQQYSQHLKKCAMSLFAGANTGRVELFRKSSSTKKKLSAKQQQIVKQNEERLKKISEEKDRAFLRNFFAKFKSMTLMQKKMALESVRSDSLVVNRRITLLKIEYYLDKWRIESRKEKVDERLLVDVYVNCLVFFEMGGDTGECAYVEGVMREIGFGATADELLGRGTVVNDLDVYFQLKFAGDKLKRTLDSRRDERTTFMVDSWQKELLDAVDNGTSCVISAPTSSGKTFICFYAIEKAIAEGTRLIFCVPTKALVNQVAADILIRFGDRCKYGIVMPDYQVNADCDVLVTVPMMLEALLENAPCTAHKRAKHAHATVIIDEIHKINSDEMGAYIERSVHKVKGPLVVLSATLGDNNGVYEWICAVERMKGKRCVLVEHAERYCELKNYYYNGEMVRISPLIGCVDKVEKCNEVDKVEGTDNQVGGQGHDKVEGTDNQVEGQGHDKVEGNDNQVGGQDHDKVEGTDNQVEGQGHDKVEGTDDKNSMNKDNEMNLKMKSLSINNNDPVNASTTTRTNATTSPANANLLPEDVLKLYYSVFEIIKDNKALRKEYKALRFKNYFKSNVITKKDVRAYCTSIFTFVKRHGLMARAVELMNNETVRAFSTHSDVSQLNTLISTLKKNEMLPCIVFNMDRECVNAFSISLLNLVQKNEVVRKVTRIKIQKPKGVVRKKDEWIEESAREEEMSNAVVPRDDYMIERISDEELDELVADIRVAPIYKKMLYYGIGVHHNGMNKKYREIVEILFRNKNLGVVFSTHTLSLGINMPCKTVVFAGDSDALDRISVVQMSGRAGRRGYDTVGHVIFVGFEGYRVRRLMRDGESVVKGYSNSVYGWMWGDREYMRSMGKHCFSVLSDGCRSSADEGKSTVDIDVEGKVNNVVDESDNVRDDEGGSIINDKGYNHDNVINTNVNTTANTNNSANTTNDAINSLLWPVIKCSPYKQQIINIFDILVHYDFIKIENGSFYRTKWGDVLLFNEMCDPLLFLVLLRDGVIALNELNAKAFFMVLCHFIEVRWVHAPSKLPILDELPARIQQHVCRINTKYPTNLKITPTHTQLIPPFLHGHPCSTKDAYLYNFFVSGRKGCEHVPMGDLWQICFRVDRLLGSLVEVVDGKSRRVVKDVYEVFRTKFEELHA</sequence>
<dbReference type="HOGENOM" id="CLU_004113_0_0_1"/>